<evidence type="ECO:0000256" key="1">
    <source>
        <dbReference type="SAM" id="Phobius"/>
    </source>
</evidence>
<gene>
    <name evidence="2" type="ORF">ACRE_015950</name>
</gene>
<evidence type="ECO:0000313" key="2">
    <source>
        <dbReference type="EMBL" id="KFH47538.1"/>
    </source>
</evidence>
<reference evidence="3" key="1">
    <citation type="journal article" date="2014" name="Genome Announc.">
        <title>Genome sequence and annotation of Acremonium chrysogenum, producer of the beta-lactam antibiotic cephalosporin C.</title>
        <authorList>
            <person name="Terfehr D."/>
            <person name="Dahlmann T.A."/>
            <person name="Specht T."/>
            <person name="Zadra I."/>
            <person name="Kuernsteiner H."/>
            <person name="Kueck U."/>
        </authorList>
    </citation>
    <scope>NUCLEOTIDE SEQUENCE [LARGE SCALE GENOMIC DNA]</scope>
    <source>
        <strain evidence="3">ATCC 11550 / CBS 779.69 / DSM 880 / IAM 14645 / JCM 23072 / IMI 49137</strain>
    </source>
</reference>
<organism evidence="2 3">
    <name type="scientific">Hapsidospora chrysogenum (strain ATCC 11550 / CBS 779.69 / DSM 880 / IAM 14645 / JCM 23072 / IMI 49137)</name>
    <name type="common">Acremonium chrysogenum</name>
    <dbReference type="NCBI Taxonomy" id="857340"/>
    <lineage>
        <taxon>Eukaryota</taxon>
        <taxon>Fungi</taxon>
        <taxon>Dikarya</taxon>
        <taxon>Ascomycota</taxon>
        <taxon>Pezizomycotina</taxon>
        <taxon>Sordariomycetes</taxon>
        <taxon>Hypocreomycetidae</taxon>
        <taxon>Hypocreales</taxon>
        <taxon>Bionectriaceae</taxon>
        <taxon>Hapsidospora</taxon>
    </lineage>
</organism>
<proteinExistence type="predicted"/>
<dbReference type="EMBL" id="JPKY01000009">
    <property type="protein sequence ID" value="KFH47538.1"/>
    <property type="molecule type" value="Genomic_DNA"/>
</dbReference>
<dbReference type="STRING" id="857340.A0A086TDV6"/>
<evidence type="ECO:0000313" key="3">
    <source>
        <dbReference type="Proteomes" id="UP000029964"/>
    </source>
</evidence>
<keyword evidence="1" id="KW-0812">Transmembrane</keyword>
<keyword evidence="1" id="KW-0472">Membrane</keyword>
<feature type="transmembrane region" description="Helical" evidence="1">
    <location>
        <begin position="65"/>
        <end position="82"/>
    </location>
</feature>
<dbReference type="Proteomes" id="UP000029964">
    <property type="component" value="Unassembled WGS sequence"/>
</dbReference>
<dbReference type="CDD" id="cd22997">
    <property type="entry name" value="GT_LH"/>
    <property type="match status" value="1"/>
</dbReference>
<accession>A0A086TDV6</accession>
<dbReference type="OrthoDB" id="422736at2759"/>
<protein>
    <submittedName>
        <fullName evidence="2">Uncharacterized protein</fullName>
    </submittedName>
</protein>
<comment type="caution">
    <text evidence="2">The sequence shown here is derived from an EMBL/GenBank/DDBJ whole genome shotgun (WGS) entry which is preliminary data.</text>
</comment>
<keyword evidence="1" id="KW-1133">Transmembrane helix</keyword>
<dbReference type="HOGENOM" id="CLU_020425_1_0_1"/>
<name>A0A086TDV6_HAPC1</name>
<dbReference type="AlphaFoldDB" id="A0A086TDV6"/>
<keyword evidence="3" id="KW-1185">Reference proteome</keyword>
<sequence length="583" mass="65785">MDAVRHVVADASRRWEELRIRYLRYRPVATSAASSGKERDAMSNGADASRVNPLRRVLLLAPKRLLLLLILILVFVTSVLRLRQQHHDGPATPPPQPEGQVVQTEDAPIPEGVHGVEPGNHRFVIVLPTEGSSPDLCKVITSALAMGYPMPVIVNWNATEAHGPGGSHLAKVAGTLAYLDEFSNTGAYEGDRLSDTDIVLIIDPYDIWFQLPPEVLLSRFHEINAAANNRLAQLWGDGFEMMPMRQTIVASSQKRCYPPPEPGFDPHCEILPDSPLQPDTYGPNTDSDPAVNPRGYHDVRPKFINSGTIMGPVGDVRRYFRRVLDRMDEMIATYEVPIDSDQRVFAEVFGEQEVYRQWRRSTRFQPPEGPLPVKWMAREYEFHVGLDYHQTIAMTTAFSEEDGTFVTFNNGAEIEQHSQALGITPNRLYGLPRDIQKAHHPLDNRLVNIKAATYDWTNYSLYADFFTTSVPVLLHHNGGAKDRRVRWWDRTWFFPYLRELVKAQLMPPAKVKALARIPVHGGGDVVYWPPSSDASRRLPRLHTLGSAGEKLGTVQFDALCRYRGEAETKHWYDEVFRDGKGGL</sequence>
<dbReference type="PANTHER" id="PTHR36587">
    <property type="entry name" value="EXPRESSION SITE-ASSOCIATED GENE 3 (ESAG3)-LIKE PROTEIN"/>
    <property type="match status" value="1"/>
</dbReference>
<dbReference type="PANTHER" id="PTHR36587:SF2">
    <property type="entry name" value="EXPRESSION SITE-ASSOCIATED GENE 3 (ESAG3)-LIKE PROTEIN"/>
    <property type="match status" value="1"/>
</dbReference>